<name>Q7VC25_PROMA</name>
<dbReference type="Proteomes" id="UP000001420">
    <property type="component" value="Chromosome"/>
</dbReference>
<protein>
    <recommendedName>
        <fullName evidence="3">Metal-binding protein</fullName>
    </recommendedName>
</protein>
<organism evidence="1 2">
    <name type="scientific">Prochlorococcus marinus (strain SARG / CCMP1375 / SS120)</name>
    <dbReference type="NCBI Taxonomy" id="167539"/>
    <lineage>
        <taxon>Bacteria</taxon>
        <taxon>Bacillati</taxon>
        <taxon>Cyanobacteriota</taxon>
        <taxon>Cyanophyceae</taxon>
        <taxon>Synechococcales</taxon>
        <taxon>Prochlorococcaceae</taxon>
        <taxon>Prochlorococcus</taxon>
    </lineage>
</organism>
<dbReference type="HOGENOM" id="CLU_154665_0_0_3"/>
<proteinExistence type="predicted"/>
<dbReference type="KEGG" id="pma:Pro_0917"/>
<dbReference type="InterPro" id="IPR018664">
    <property type="entry name" value="DUF2103_metal-binding"/>
</dbReference>
<evidence type="ECO:0000313" key="1">
    <source>
        <dbReference type="EMBL" id="AAP99961.1"/>
    </source>
</evidence>
<dbReference type="AlphaFoldDB" id="Q7VC25"/>
<dbReference type="EnsemblBacteria" id="AAP99961">
    <property type="protein sequence ID" value="AAP99961"/>
    <property type="gene ID" value="Pro_0917"/>
</dbReference>
<dbReference type="PATRIC" id="fig|167539.5.peg.965"/>
<dbReference type="Pfam" id="PF09876">
    <property type="entry name" value="DUF2103"/>
    <property type="match status" value="1"/>
</dbReference>
<dbReference type="EMBL" id="AE017126">
    <property type="protein sequence ID" value="AAP99961.1"/>
    <property type="molecule type" value="Genomic_DNA"/>
</dbReference>
<reference evidence="1 2" key="1">
    <citation type="journal article" date="2003" name="Proc. Natl. Acad. Sci. U.S.A.">
        <title>Genome sequence of the cyanobacterium Prochlorococcus marinus SS120, a nearly minimal oxyphototrophic genome.</title>
        <authorList>
            <person name="Dufresne A."/>
            <person name="Salanoubat M."/>
            <person name="Partensky F."/>
            <person name="Artiguenave F."/>
            <person name="Axmann I.M."/>
            <person name="Barbe V."/>
            <person name="Duprat S."/>
            <person name="Galperin M.Y."/>
            <person name="Koonin E.V."/>
            <person name="Le Gall F."/>
            <person name="Makarova K.S."/>
            <person name="Ostrowski M."/>
            <person name="Oztas S."/>
            <person name="Robert C."/>
            <person name="Rogozin I.B."/>
            <person name="Scanlan D.J."/>
            <person name="Tandeau de Marsac N."/>
            <person name="Weissenbach J."/>
            <person name="Wincker P."/>
            <person name="Wolf Y.I."/>
            <person name="Hess W.R."/>
        </authorList>
    </citation>
    <scope>NUCLEOTIDE SEQUENCE [LARGE SCALE GENOMIC DNA]</scope>
    <source>
        <strain evidence="2">SARG / CCMP1375 / SS120</strain>
    </source>
</reference>
<evidence type="ECO:0008006" key="3">
    <source>
        <dbReference type="Google" id="ProtNLM"/>
    </source>
</evidence>
<dbReference type="eggNOG" id="COG4031">
    <property type="taxonomic scope" value="Bacteria"/>
</dbReference>
<dbReference type="OrthoDB" id="463560at2"/>
<gene>
    <name evidence="1" type="ordered locus">Pro_0917</name>
</gene>
<dbReference type="RefSeq" id="WP_011125069.1">
    <property type="nucleotide sequence ID" value="NC_005042.1"/>
</dbReference>
<evidence type="ECO:0000313" key="2">
    <source>
        <dbReference type="Proteomes" id="UP000001420"/>
    </source>
</evidence>
<dbReference type="STRING" id="167539.Pro_0917"/>
<sequence length="91" mass="10152">MGRLVHTHSTYIDGLISILKSVAKDEEIKTITPGVIARVRGNSGKLKIKITRKIKGGFKLIARKGKSAQEVYILTNYDNTELEDKINKLLT</sequence>
<accession>Q7VC25</accession>
<keyword evidence="2" id="KW-1185">Reference proteome</keyword>